<feature type="coiled-coil region" evidence="2">
    <location>
        <begin position="161"/>
        <end position="315"/>
    </location>
</feature>
<evidence type="ECO:0000256" key="1">
    <source>
        <dbReference type="PROSITE-ProRule" id="PRU00175"/>
    </source>
</evidence>
<gene>
    <name evidence="6" type="ORF">UBRO2_03778</name>
    <name evidence="5" type="ORF">UBRO_08151</name>
</gene>
<keyword evidence="1" id="KW-0862">Zinc</keyword>
<keyword evidence="1" id="KW-0863">Zinc-finger</keyword>
<keyword evidence="8" id="KW-1185">Reference proteome</keyword>
<reference evidence="7" key="2">
    <citation type="submission" date="2016-04" db="EMBL/GenBank/DDBJ databases">
        <authorList>
            <person name="Guldener U."/>
            <person name="Guldener U."/>
        </authorList>
    </citation>
    <scope>NUCLEOTIDE SEQUENCE [LARGE SCALE GENOMIC DNA]</scope>
    <source>
        <strain evidence="7">UB2112</strain>
    </source>
</reference>
<feature type="compositionally biased region" description="Basic and acidic residues" evidence="3">
    <location>
        <begin position="409"/>
        <end position="419"/>
    </location>
</feature>
<sequence>MGCSICLDGFDEEQGDAMRGTALPCGHIFHWSCLESWFFGPSAVNTSRSNNRRCPLCSKQTNPASRIKLFPSDGEDLTTYLDGQRQQSIPAINENGDLIEDAEENVPRYNQLLNDLIDFNTAIQNYVMAVHTTRLDYVYKSGIRIRKLIVDLTKDTGQEASESLMLALDALENAAAEFKNLMNYLNRSVRRNRQLKTKLDKEEKEAQEKKEQADQKLKDAHVKVADAERRLMEANRRAHDVELMEARHKDLLATIWTEKEALKRKEAELRSQNNKVQLETNLKLSNMKHQTERQLVDMREKMEEALRKCAAAEKERILVHDKNCILADQLRIKNTKKNLAPPGASAAKSGGIAEKDRRIRALEVELENKTNLLEELVGITPSQRRTVRNTKNIDANVFVDLTRSSSPLEHSKHDSRATSRDGFQIGSQASTSAAIAPPATGKRGSASPTTQRKGRKRARTSLSVEPERLDDEDDDAQFPMPGQGAPARVQGSGKPYPPMQALLEMVQRKPTLANQASSTSAEAPGPATEAPKPSTSANTGQKSPARSPNNKRKARASDTSSNTSKASSNEYAWLQNASNVQLGPKRRSKAK</sequence>
<feature type="compositionally biased region" description="Polar residues" evidence="3">
    <location>
        <begin position="512"/>
        <end position="521"/>
    </location>
</feature>
<organism evidence="5 7">
    <name type="scientific">Ustilago bromivora</name>
    <dbReference type="NCBI Taxonomy" id="307758"/>
    <lineage>
        <taxon>Eukaryota</taxon>
        <taxon>Fungi</taxon>
        <taxon>Dikarya</taxon>
        <taxon>Basidiomycota</taxon>
        <taxon>Ustilaginomycotina</taxon>
        <taxon>Ustilaginomycetes</taxon>
        <taxon>Ustilaginales</taxon>
        <taxon>Ustilaginaceae</taxon>
        <taxon>Ustilago</taxon>
    </lineage>
</organism>
<evidence type="ECO:0000313" key="5">
    <source>
        <dbReference type="EMBL" id="SAM85583.1"/>
    </source>
</evidence>
<evidence type="ECO:0000313" key="7">
    <source>
        <dbReference type="Proteomes" id="UP000179920"/>
    </source>
</evidence>
<feature type="compositionally biased region" description="Low complexity" evidence="3">
    <location>
        <begin position="429"/>
        <end position="440"/>
    </location>
</feature>
<dbReference type="EMBL" id="ULHB01000076">
    <property type="protein sequence ID" value="SYW80510.1"/>
    <property type="molecule type" value="Genomic_DNA"/>
</dbReference>
<keyword evidence="1" id="KW-0479">Metal-binding</keyword>
<dbReference type="GO" id="GO:0008270">
    <property type="term" value="F:zinc ion binding"/>
    <property type="evidence" value="ECO:0007669"/>
    <property type="project" value="UniProtKB-KW"/>
</dbReference>
<evidence type="ECO:0000313" key="8">
    <source>
        <dbReference type="Proteomes" id="UP000658997"/>
    </source>
</evidence>
<evidence type="ECO:0000313" key="6">
    <source>
        <dbReference type="EMBL" id="SYW80510.1"/>
    </source>
</evidence>
<reference evidence="5" key="1">
    <citation type="submission" date="2016-04" db="EMBL/GenBank/DDBJ databases">
        <authorList>
            <person name="Evans L.H."/>
            <person name="Alamgir A."/>
            <person name="Owens N."/>
            <person name="Weber N.D."/>
            <person name="Virtaneva K."/>
            <person name="Barbian K."/>
            <person name="Babar A."/>
            <person name="Rosenke K."/>
        </authorList>
    </citation>
    <scope>NUCLEOTIDE SEQUENCE</scope>
    <source>
        <strain evidence="5">UB2112</strain>
    </source>
</reference>
<feature type="compositionally biased region" description="Polar residues" evidence="3">
    <location>
        <begin position="533"/>
        <end position="548"/>
    </location>
</feature>
<keyword evidence="2" id="KW-0175">Coiled coil</keyword>
<dbReference type="GO" id="GO:0006511">
    <property type="term" value="P:ubiquitin-dependent protein catabolic process"/>
    <property type="evidence" value="ECO:0007669"/>
    <property type="project" value="TreeGrafter"/>
</dbReference>
<dbReference type="OrthoDB" id="7759664at2759"/>
<feature type="region of interest" description="Disordered" evidence="3">
    <location>
        <begin position="405"/>
        <end position="591"/>
    </location>
</feature>
<dbReference type="AlphaFoldDB" id="A0A1K0GX59"/>
<dbReference type="PANTHER" id="PTHR22765">
    <property type="entry name" value="RING FINGER AND PROTEASE ASSOCIATED DOMAIN-CONTAINING"/>
    <property type="match status" value="1"/>
</dbReference>
<dbReference type="SMART" id="SM00184">
    <property type="entry name" value="RING"/>
    <property type="match status" value="1"/>
</dbReference>
<dbReference type="GO" id="GO:0061630">
    <property type="term" value="F:ubiquitin protein ligase activity"/>
    <property type="evidence" value="ECO:0007669"/>
    <property type="project" value="TreeGrafter"/>
</dbReference>
<dbReference type="SUPFAM" id="SSF57850">
    <property type="entry name" value="RING/U-box"/>
    <property type="match status" value="1"/>
</dbReference>
<accession>A0A1K0GX59</accession>
<dbReference type="PANTHER" id="PTHR22765:SF434">
    <property type="entry name" value="GB|AAD18119.1-RELATED"/>
    <property type="match status" value="1"/>
</dbReference>
<dbReference type="InterPro" id="IPR051826">
    <property type="entry name" value="E3_ubiquitin-ligase_domain"/>
</dbReference>
<dbReference type="Gene3D" id="3.30.40.10">
    <property type="entry name" value="Zinc/RING finger domain, C3HC4 (zinc finger)"/>
    <property type="match status" value="1"/>
</dbReference>
<dbReference type="InterPro" id="IPR013083">
    <property type="entry name" value="Znf_RING/FYVE/PHD"/>
</dbReference>
<evidence type="ECO:0000256" key="3">
    <source>
        <dbReference type="SAM" id="MobiDB-lite"/>
    </source>
</evidence>
<dbReference type="PROSITE" id="PS50089">
    <property type="entry name" value="ZF_RING_2"/>
    <property type="match status" value="1"/>
</dbReference>
<feature type="compositionally biased region" description="Low complexity" evidence="3">
    <location>
        <begin position="557"/>
        <end position="569"/>
    </location>
</feature>
<feature type="domain" description="RING-type" evidence="4">
    <location>
        <begin position="3"/>
        <end position="58"/>
    </location>
</feature>
<proteinExistence type="predicted"/>
<dbReference type="Pfam" id="PF13639">
    <property type="entry name" value="zf-RING_2"/>
    <property type="match status" value="1"/>
</dbReference>
<reference evidence="6" key="3">
    <citation type="submission" date="2018-08" db="EMBL/GenBank/DDBJ databases">
        <authorList>
            <person name="Guldener U."/>
        </authorList>
    </citation>
    <scope>NUCLEOTIDE SEQUENCE</scope>
    <source>
        <strain evidence="6">UB2</strain>
    </source>
</reference>
<evidence type="ECO:0000259" key="4">
    <source>
        <dbReference type="PROSITE" id="PS50089"/>
    </source>
</evidence>
<evidence type="ECO:0000256" key="2">
    <source>
        <dbReference type="SAM" id="Coils"/>
    </source>
</evidence>
<dbReference type="EMBL" id="LT558134">
    <property type="protein sequence ID" value="SAM85583.1"/>
    <property type="molecule type" value="Genomic_DNA"/>
</dbReference>
<dbReference type="Proteomes" id="UP000658997">
    <property type="component" value="Unassembled WGS sequence"/>
</dbReference>
<dbReference type="CDD" id="cd16448">
    <property type="entry name" value="RING-H2"/>
    <property type="match status" value="1"/>
</dbReference>
<dbReference type="InterPro" id="IPR001841">
    <property type="entry name" value="Znf_RING"/>
</dbReference>
<feature type="coiled-coil region" evidence="2">
    <location>
        <begin position="352"/>
        <end position="379"/>
    </location>
</feature>
<protein>
    <recommendedName>
        <fullName evidence="4">RING-type domain-containing protein</fullName>
    </recommendedName>
</protein>
<name>A0A1K0GX59_9BASI</name>
<dbReference type="Proteomes" id="UP000179920">
    <property type="component" value="Chromosome XVIII"/>
</dbReference>